<sequence>MGKDDDGQVSDSRDMLSCKREYFDEASDLNYQVLPGDTGKSSCSGSESDKDEAIKPLRGRCFLDKRGLEEDGLNHFQEASHRLKLPATELIKEIAILELEVGHLEQYLFSLHW</sequence>
<dbReference type="OrthoDB" id="431378at2759"/>
<evidence type="ECO:0000313" key="3">
    <source>
        <dbReference type="Proteomes" id="UP000626092"/>
    </source>
</evidence>
<evidence type="ECO:0000313" key="2">
    <source>
        <dbReference type="EMBL" id="KAF7135580.1"/>
    </source>
</evidence>
<reference evidence="2" key="1">
    <citation type="submission" date="2019-11" db="EMBL/GenBank/DDBJ databases">
        <authorList>
            <person name="Liu Y."/>
            <person name="Hou J."/>
            <person name="Li T.-Q."/>
            <person name="Guan C.-H."/>
            <person name="Wu X."/>
            <person name="Wu H.-Z."/>
            <person name="Ling F."/>
            <person name="Zhang R."/>
            <person name="Shi X.-G."/>
            <person name="Ren J.-P."/>
            <person name="Chen E.-F."/>
            <person name="Sun J.-M."/>
        </authorList>
    </citation>
    <scope>NUCLEOTIDE SEQUENCE</scope>
    <source>
        <strain evidence="2">Adult_tree_wgs_1</strain>
        <tissue evidence="2">Leaves</tissue>
    </source>
</reference>
<evidence type="ECO:0000259" key="1">
    <source>
        <dbReference type="Pfam" id="PF14389"/>
    </source>
</evidence>
<keyword evidence="3" id="KW-1185">Reference proteome</keyword>
<comment type="caution">
    <text evidence="2">The sequence shown here is derived from an EMBL/GenBank/DDBJ whole genome shotgun (WGS) entry which is preliminary data.</text>
</comment>
<organism evidence="2 3">
    <name type="scientific">Rhododendron simsii</name>
    <name type="common">Sims's rhododendron</name>
    <dbReference type="NCBI Taxonomy" id="118357"/>
    <lineage>
        <taxon>Eukaryota</taxon>
        <taxon>Viridiplantae</taxon>
        <taxon>Streptophyta</taxon>
        <taxon>Embryophyta</taxon>
        <taxon>Tracheophyta</taxon>
        <taxon>Spermatophyta</taxon>
        <taxon>Magnoliopsida</taxon>
        <taxon>eudicotyledons</taxon>
        <taxon>Gunneridae</taxon>
        <taxon>Pentapetalae</taxon>
        <taxon>asterids</taxon>
        <taxon>Ericales</taxon>
        <taxon>Ericaceae</taxon>
        <taxon>Ericoideae</taxon>
        <taxon>Rhodoreae</taxon>
        <taxon>Rhododendron</taxon>
    </lineage>
</organism>
<dbReference type="Pfam" id="PF14389">
    <property type="entry name" value="Lzipper-MIP1"/>
    <property type="match status" value="1"/>
</dbReference>
<accession>A0A834LH25</accession>
<feature type="domain" description="Ternary complex factor MIP1 leucine-zipper" evidence="1">
    <location>
        <begin position="72"/>
        <end position="112"/>
    </location>
</feature>
<gene>
    <name evidence="2" type="ORF">RHSIM_Rhsim08G0115100</name>
</gene>
<dbReference type="InterPro" id="IPR025757">
    <property type="entry name" value="MIP1_Leuzipper"/>
</dbReference>
<proteinExistence type="predicted"/>
<name>A0A834LH25_RHOSS</name>
<protein>
    <recommendedName>
        <fullName evidence="1">Ternary complex factor MIP1 leucine-zipper domain-containing protein</fullName>
    </recommendedName>
</protein>
<dbReference type="Proteomes" id="UP000626092">
    <property type="component" value="Unassembled WGS sequence"/>
</dbReference>
<dbReference type="EMBL" id="WJXA01000008">
    <property type="protein sequence ID" value="KAF7135580.1"/>
    <property type="molecule type" value="Genomic_DNA"/>
</dbReference>
<dbReference type="AlphaFoldDB" id="A0A834LH25"/>